<dbReference type="PANTHER" id="PTHR30028">
    <property type="entry name" value="UPF0014 INNER MEMBRANE PROTEIN YBBM-RELATED"/>
    <property type="match status" value="1"/>
</dbReference>
<keyword evidence="5 7" id="KW-0472">Membrane</keyword>
<feature type="transmembrane region" description="Helical" evidence="7">
    <location>
        <begin position="142"/>
        <end position="165"/>
    </location>
</feature>
<organism evidence="8 9">
    <name type="scientific">Elliptochloris bilobata</name>
    <dbReference type="NCBI Taxonomy" id="381761"/>
    <lineage>
        <taxon>Eukaryota</taxon>
        <taxon>Viridiplantae</taxon>
        <taxon>Chlorophyta</taxon>
        <taxon>core chlorophytes</taxon>
        <taxon>Trebouxiophyceae</taxon>
        <taxon>Trebouxiophyceae incertae sedis</taxon>
        <taxon>Elliptochloris clade</taxon>
        <taxon>Elliptochloris</taxon>
    </lineage>
</organism>
<feature type="compositionally biased region" description="Low complexity" evidence="6">
    <location>
        <begin position="339"/>
        <end position="349"/>
    </location>
</feature>
<feature type="transmembrane region" description="Helical" evidence="7">
    <location>
        <begin position="185"/>
        <end position="210"/>
    </location>
</feature>
<keyword evidence="9" id="KW-1185">Reference proteome</keyword>
<evidence type="ECO:0000256" key="7">
    <source>
        <dbReference type="SAM" id="Phobius"/>
    </source>
</evidence>
<comment type="caution">
    <text evidence="8">The sequence shown here is derived from an EMBL/GenBank/DDBJ whole genome shotgun (WGS) entry which is preliminary data.</text>
</comment>
<dbReference type="EMBL" id="JALJOU010000019">
    <property type="protein sequence ID" value="KAK9838307.1"/>
    <property type="molecule type" value="Genomic_DNA"/>
</dbReference>
<feature type="transmembrane region" description="Helical" evidence="7">
    <location>
        <begin position="26"/>
        <end position="43"/>
    </location>
</feature>
<accession>A0AAW1RYC5</accession>
<evidence type="ECO:0000313" key="9">
    <source>
        <dbReference type="Proteomes" id="UP001445335"/>
    </source>
</evidence>
<protein>
    <submittedName>
        <fullName evidence="8">Uncharacterized protein</fullName>
    </submittedName>
</protein>
<evidence type="ECO:0000256" key="2">
    <source>
        <dbReference type="ARBA" id="ARBA00005268"/>
    </source>
</evidence>
<reference evidence="8 9" key="1">
    <citation type="journal article" date="2024" name="Nat. Commun.">
        <title>Phylogenomics reveals the evolutionary origins of lichenization in chlorophyte algae.</title>
        <authorList>
            <person name="Puginier C."/>
            <person name="Libourel C."/>
            <person name="Otte J."/>
            <person name="Skaloud P."/>
            <person name="Haon M."/>
            <person name="Grisel S."/>
            <person name="Petersen M."/>
            <person name="Berrin J.G."/>
            <person name="Delaux P.M."/>
            <person name="Dal Grande F."/>
            <person name="Keller J."/>
        </authorList>
    </citation>
    <scope>NUCLEOTIDE SEQUENCE [LARGE SCALE GENOMIC DNA]</scope>
    <source>
        <strain evidence="8 9">SAG 245.80</strain>
    </source>
</reference>
<gene>
    <name evidence="8" type="ORF">WJX81_003416</name>
</gene>
<evidence type="ECO:0000256" key="4">
    <source>
        <dbReference type="ARBA" id="ARBA00022989"/>
    </source>
</evidence>
<name>A0AAW1RYC5_9CHLO</name>
<dbReference type="PANTHER" id="PTHR30028:SF0">
    <property type="entry name" value="PROTEIN ALUMINUM SENSITIVE 3"/>
    <property type="match status" value="1"/>
</dbReference>
<dbReference type="Proteomes" id="UP001445335">
    <property type="component" value="Unassembled WGS sequence"/>
</dbReference>
<comment type="subcellular location">
    <subcellularLocation>
        <location evidence="1">Membrane</location>
        <topology evidence="1">Multi-pass membrane protein</topology>
    </subcellularLocation>
</comment>
<comment type="similarity">
    <text evidence="2">Belongs to the UPF0014 family.</text>
</comment>
<feature type="region of interest" description="Disordered" evidence="6">
    <location>
        <begin position="298"/>
        <end position="365"/>
    </location>
</feature>
<keyword evidence="4 7" id="KW-1133">Transmembrane helix</keyword>
<keyword evidence="3 7" id="KW-0812">Transmembrane</keyword>
<feature type="transmembrane region" description="Helical" evidence="7">
    <location>
        <begin position="55"/>
        <end position="77"/>
    </location>
</feature>
<evidence type="ECO:0000256" key="6">
    <source>
        <dbReference type="SAM" id="MobiDB-lite"/>
    </source>
</evidence>
<dbReference type="Pfam" id="PF03649">
    <property type="entry name" value="UPF0014"/>
    <property type="match status" value="1"/>
</dbReference>
<evidence type="ECO:0000256" key="3">
    <source>
        <dbReference type="ARBA" id="ARBA00022692"/>
    </source>
</evidence>
<dbReference type="AlphaFoldDB" id="A0AAW1RYC5"/>
<dbReference type="GO" id="GO:0005886">
    <property type="term" value="C:plasma membrane"/>
    <property type="evidence" value="ECO:0007669"/>
    <property type="project" value="TreeGrafter"/>
</dbReference>
<proteinExistence type="inferred from homology"/>
<evidence type="ECO:0000313" key="8">
    <source>
        <dbReference type="EMBL" id="KAK9838307.1"/>
    </source>
</evidence>
<evidence type="ECO:0000256" key="1">
    <source>
        <dbReference type="ARBA" id="ARBA00004141"/>
    </source>
</evidence>
<dbReference type="InterPro" id="IPR005226">
    <property type="entry name" value="UPF0014_fam"/>
</dbReference>
<sequence length="365" mass="37164">MLRCLAQLALLGLALALILRDHLWWLALLFGAGMTAMAAAEAVSRPSASYEGMLLHVLGALGASAALVLAYALLVVLRPSPLWAARWALPFLGLLLGGAVGGVSVGLTAMLEELGSGADRIEVLLALGASRREATAATVQRALSAALTPALSHMGAVGLAAIPALMSGEIMAGASAGEAAALQATALFCTAACTGLAAAAAVLAAAMTVVDGSHRLRLDRLHARSASGAGMGAWVQAQLLRSLRTLQKGVRRGWLRLQLAHRQRAFASQRRGGLGLGFGASRSQGWLARSTMWQRFFGGGPRSPSADEDADDGSSVASRLRAVFSPGSGGGRDADDDSVLSGGLSDDALAYGGGRSAAAPLLPDD</sequence>
<feature type="transmembrane region" description="Helical" evidence="7">
    <location>
        <begin position="89"/>
        <end position="111"/>
    </location>
</feature>
<evidence type="ECO:0000256" key="5">
    <source>
        <dbReference type="ARBA" id="ARBA00023136"/>
    </source>
</evidence>